<dbReference type="EMBL" id="CP081303">
    <property type="protein sequence ID" value="QZE14709.1"/>
    <property type="molecule type" value="Genomic_DNA"/>
</dbReference>
<proteinExistence type="predicted"/>
<organism evidence="1 2">
    <name type="scientific">Halosquirtibacter laminarini</name>
    <dbReference type="NCBI Taxonomy" id="3374600"/>
    <lineage>
        <taxon>Bacteria</taxon>
        <taxon>Pseudomonadati</taxon>
        <taxon>Bacteroidota</taxon>
        <taxon>Bacteroidia</taxon>
        <taxon>Marinilabiliales</taxon>
        <taxon>Prolixibacteraceae</taxon>
        <taxon>Halosquirtibacter</taxon>
    </lineage>
</organism>
<dbReference type="Proteomes" id="UP000826212">
    <property type="component" value="Chromosome"/>
</dbReference>
<accession>A0AC61NR54</accession>
<name>A0AC61NR54_9BACT</name>
<evidence type="ECO:0000313" key="2">
    <source>
        <dbReference type="Proteomes" id="UP000826212"/>
    </source>
</evidence>
<sequence>MSNELVIEINPSQVEIAYLEDKRLVELNRETSDAKFAVGDIYLGKVKKIMPGLNAAFVDVGYEKDAFLHYPDLGPQFQTLNKFLIQSTSKGKKPVSMNKIQSDPDIFKEGKITDVLHSGQLILVQISKEPISTKGPRLTSEISIAGRNLVLMPFSDKVSISQKIKSSDERSRLRKLIQSIRPKKYGVIVRTAAEGSKVAELDKELRSLVAKWEAVPGKLKQAKVPSLVAGELDRTITMIRDVYNPDFTNIYVNDKQSAGEVKDYVASIAPEKQKIVKHYSGDAPIFEHFGIEKQIKALFGKTVSFKSGAYLIIEHTEAFHVIDVNSGNRSKAGSDQETNALEVNMAAAVEIARQLRLRDMGGIIVVDFIDMHSNENRIKVLEKMREEMSKDRTKHNILPLSKFCLMQITRQRVRPEMHIETAEKCPTCNGTGEVSSTLLLVDEVFNNLKYIYLELFRKNVKIHLHPFIAAYLTSGIVSRHMKWMWCLKKRFKIVPKTNMGFLDCKFYDNDGEIVL</sequence>
<evidence type="ECO:0000313" key="1">
    <source>
        <dbReference type="EMBL" id="QZE14709.1"/>
    </source>
</evidence>
<keyword evidence="2" id="KW-1185">Reference proteome</keyword>
<reference evidence="1" key="1">
    <citation type="submission" date="2021-08" db="EMBL/GenBank/DDBJ databases">
        <title>Novel anaerobic bacterium isolated from sea squirt in East Sea, Republic of Korea.</title>
        <authorList>
            <person name="Nguyen T.H."/>
            <person name="Li Z."/>
            <person name="Lee Y.-J."/>
            <person name="Ko J."/>
            <person name="Kim S.-G."/>
        </authorList>
    </citation>
    <scope>NUCLEOTIDE SEQUENCE</scope>
    <source>
        <strain evidence="1">KCTC 25031</strain>
    </source>
</reference>
<protein>
    <submittedName>
        <fullName evidence="1">Rne/Rng family ribonuclease</fullName>
    </submittedName>
</protein>
<gene>
    <name evidence="1" type="ORF">K4L44_02280</name>
</gene>